<dbReference type="Proteomes" id="UP000276133">
    <property type="component" value="Unassembled WGS sequence"/>
</dbReference>
<evidence type="ECO:0000313" key="1">
    <source>
        <dbReference type="EMBL" id="RNA26022.1"/>
    </source>
</evidence>
<name>A0A3M7RR63_BRAPC</name>
<gene>
    <name evidence="1" type="ORF">BpHYR1_006705</name>
</gene>
<sequence>MIDLEEKFNESSIEDRSLSANEIGIEETKYNSNQTDKKEFTRALKSDFFFVTSLKSSQVNDLINPYLIPINCQNWKCPARMHLHFIDEKQNVKMLRNQKDHDHGFNNSSKRMKKEIKDKILRLFDIKTKMFSNIRDELIYDILSQLIITLKANNRDNKIIDYLFYFNLNEEEIVYLSIQFPLFLLIFRHKFSKWGQKFLGKIIRYKPVINDLFILIRNENIIKQFFRNDFSLLKESKY</sequence>
<protein>
    <submittedName>
        <fullName evidence="1">Uncharacterized protein</fullName>
    </submittedName>
</protein>
<dbReference type="EMBL" id="REGN01002810">
    <property type="protein sequence ID" value="RNA26022.1"/>
    <property type="molecule type" value="Genomic_DNA"/>
</dbReference>
<evidence type="ECO:0000313" key="2">
    <source>
        <dbReference type="Proteomes" id="UP000276133"/>
    </source>
</evidence>
<organism evidence="1 2">
    <name type="scientific">Brachionus plicatilis</name>
    <name type="common">Marine rotifer</name>
    <name type="synonym">Brachionus muelleri</name>
    <dbReference type="NCBI Taxonomy" id="10195"/>
    <lineage>
        <taxon>Eukaryota</taxon>
        <taxon>Metazoa</taxon>
        <taxon>Spiralia</taxon>
        <taxon>Gnathifera</taxon>
        <taxon>Rotifera</taxon>
        <taxon>Eurotatoria</taxon>
        <taxon>Monogononta</taxon>
        <taxon>Pseudotrocha</taxon>
        <taxon>Ploima</taxon>
        <taxon>Brachionidae</taxon>
        <taxon>Brachionus</taxon>
    </lineage>
</organism>
<proteinExistence type="predicted"/>
<dbReference type="AlphaFoldDB" id="A0A3M7RR63"/>
<keyword evidence="2" id="KW-1185">Reference proteome</keyword>
<reference evidence="1 2" key="1">
    <citation type="journal article" date="2018" name="Sci. Rep.">
        <title>Genomic signatures of local adaptation to the degree of environmental predictability in rotifers.</title>
        <authorList>
            <person name="Franch-Gras L."/>
            <person name="Hahn C."/>
            <person name="Garcia-Roger E.M."/>
            <person name="Carmona M.J."/>
            <person name="Serra M."/>
            <person name="Gomez A."/>
        </authorList>
    </citation>
    <scope>NUCLEOTIDE SEQUENCE [LARGE SCALE GENOMIC DNA]</scope>
    <source>
        <strain evidence="1">HYR1</strain>
    </source>
</reference>
<comment type="caution">
    <text evidence="1">The sequence shown here is derived from an EMBL/GenBank/DDBJ whole genome shotgun (WGS) entry which is preliminary data.</text>
</comment>
<accession>A0A3M7RR63</accession>